<keyword evidence="1" id="KW-0472">Membrane</keyword>
<keyword evidence="3" id="KW-1185">Reference proteome</keyword>
<accession>A0A433XAQ7</accession>
<name>A0A433XAQ7_9HYPH</name>
<dbReference type="AlphaFoldDB" id="A0A433XAQ7"/>
<dbReference type="Proteomes" id="UP000281547">
    <property type="component" value="Unassembled WGS sequence"/>
</dbReference>
<comment type="caution">
    <text evidence="2">The sequence shown here is derived from an EMBL/GenBank/DDBJ whole genome shotgun (WGS) entry which is preliminary data.</text>
</comment>
<evidence type="ECO:0000256" key="1">
    <source>
        <dbReference type="SAM" id="Phobius"/>
    </source>
</evidence>
<dbReference type="OrthoDB" id="7951197at2"/>
<organism evidence="2 3">
    <name type="scientific">Arsenicitalea aurantiaca</name>
    <dbReference type="NCBI Taxonomy" id="1783274"/>
    <lineage>
        <taxon>Bacteria</taxon>
        <taxon>Pseudomonadati</taxon>
        <taxon>Pseudomonadota</taxon>
        <taxon>Alphaproteobacteria</taxon>
        <taxon>Hyphomicrobiales</taxon>
        <taxon>Devosiaceae</taxon>
        <taxon>Arsenicitalea</taxon>
    </lineage>
</organism>
<feature type="transmembrane region" description="Helical" evidence="1">
    <location>
        <begin position="6"/>
        <end position="26"/>
    </location>
</feature>
<reference evidence="2 3" key="1">
    <citation type="journal article" date="2016" name="Int. J. Syst. Evol. Microbiol.">
        <title>Arsenicitalea aurantiaca gen. nov., sp. nov., a new member of the family Hyphomicrobiaceae, isolated from high-arsenic sediment.</title>
        <authorList>
            <person name="Mu Y."/>
            <person name="Zhou L."/>
            <person name="Zeng X.C."/>
            <person name="Liu L."/>
            <person name="Pan Y."/>
            <person name="Chen X."/>
            <person name="Wang J."/>
            <person name="Li S."/>
            <person name="Li W.J."/>
            <person name="Wang Y."/>
        </authorList>
    </citation>
    <scope>NUCLEOTIDE SEQUENCE [LARGE SCALE GENOMIC DNA]</scope>
    <source>
        <strain evidence="2 3">42-50</strain>
    </source>
</reference>
<evidence type="ECO:0000313" key="2">
    <source>
        <dbReference type="EMBL" id="RUT31142.1"/>
    </source>
</evidence>
<keyword evidence="1" id="KW-1133">Transmembrane helix</keyword>
<gene>
    <name evidence="2" type="ORF">EMQ25_09740</name>
</gene>
<evidence type="ECO:0000313" key="3">
    <source>
        <dbReference type="Proteomes" id="UP000281547"/>
    </source>
</evidence>
<dbReference type="RefSeq" id="WP_127188388.1">
    <property type="nucleotide sequence ID" value="NZ_RZNJ01000003.1"/>
</dbReference>
<keyword evidence="1" id="KW-0812">Transmembrane</keyword>
<dbReference type="EMBL" id="RZNJ01000003">
    <property type="protein sequence ID" value="RUT31142.1"/>
    <property type="molecule type" value="Genomic_DNA"/>
</dbReference>
<protein>
    <submittedName>
        <fullName evidence="2">Uncharacterized protein</fullName>
    </submittedName>
</protein>
<proteinExistence type="predicted"/>
<sequence length="78" mass="9512">MNPMLWRVLVVAIVLGMIFVGVRRIWRDWTRSFRQVDAEKRQRERERDLAERTRADVIELKRSDDGVFRPGEERDRRD</sequence>